<dbReference type="InterPro" id="IPR051267">
    <property type="entry name" value="STEAP_metalloreductase"/>
</dbReference>
<dbReference type="GO" id="GO:0052851">
    <property type="term" value="F:ferric-chelate reductase (NADPH) activity"/>
    <property type="evidence" value="ECO:0007669"/>
    <property type="project" value="TreeGrafter"/>
</dbReference>
<organism evidence="24 25">
    <name type="scientific">Alosa alosa</name>
    <name type="common">allis shad</name>
    <dbReference type="NCBI Taxonomy" id="278164"/>
    <lineage>
        <taxon>Eukaryota</taxon>
        <taxon>Metazoa</taxon>
        <taxon>Chordata</taxon>
        <taxon>Craniata</taxon>
        <taxon>Vertebrata</taxon>
        <taxon>Euteleostomi</taxon>
        <taxon>Actinopterygii</taxon>
        <taxon>Neopterygii</taxon>
        <taxon>Teleostei</taxon>
        <taxon>Clupei</taxon>
        <taxon>Clupeiformes</taxon>
        <taxon>Clupeoidei</taxon>
        <taxon>Clupeidae</taxon>
        <taxon>Alosa</taxon>
    </lineage>
</organism>
<keyword evidence="13" id="KW-0560">Oxidoreductase</keyword>
<dbReference type="GO" id="GO:0005886">
    <property type="term" value="C:plasma membrane"/>
    <property type="evidence" value="ECO:0007669"/>
    <property type="project" value="TreeGrafter"/>
</dbReference>
<reference evidence="24" key="1">
    <citation type="submission" date="2020-10" db="EMBL/GenBank/DDBJ databases">
        <title>Chromosome-scale genome assembly of the Allis shad, Alosa alosa.</title>
        <authorList>
            <person name="Margot Z."/>
            <person name="Christophe K."/>
            <person name="Cabau C."/>
            <person name="Louis A."/>
            <person name="Berthelot C."/>
            <person name="Parey E."/>
            <person name="Roest Crollius H."/>
            <person name="Montfort J."/>
            <person name="Robinson-Rechavi M."/>
            <person name="Bucao C."/>
            <person name="Bouchez O."/>
            <person name="Gislard M."/>
            <person name="Lluch J."/>
            <person name="Milhes M."/>
            <person name="Lampietro C."/>
            <person name="Lopez Roques C."/>
            <person name="Donnadieu C."/>
            <person name="Braasch I."/>
            <person name="Desvignes T."/>
            <person name="Postlethwait J."/>
            <person name="Bobe J."/>
            <person name="Guiguen Y."/>
        </authorList>
    </citation>
    <scope>NUCLEOTIDE SEQUENCE</scope>
    <source>
        <strain evidence="24">M-15738</strain>
        <tissue evidence="24">Blood</tissue>
    </source>
</reference>
<evidence type="ECO:0000256" key="18">
    <source>
        <dbReference type="ARBA" id="ARBA00048958"/>
    </source>
</evidence>
<comment type="cofactor">
    <cofactor evidence="2">
        <name>FAD</name>
        <dbReference type="ChEBI" id="CHEBI:57692"/>
    </cofactor>
</comment>
<dbReference type="PANTHER" id="PTHR14239:SF5">
    <property type="entry name" value="METALLOREDUCTASE STEAP4"/>
    <property type="match status" value="1"/>
</dbReference>
<feature type="domain" description="Ferric oxidoreductase" evidence="22">
    <location>
        <begin position="237"/>
        <end position="380"/>
    </location>
</feature>
<feature type="transmembrane region" description="Helical" evidence="21">
    <location>
        <begin position="411"/>
        <end position="435"/>
    </location>
</feature>
<feature type="transmembrane region" description="Helical" evidence="21">
    <location>
        <begin position="190"/>
        <end position="208"/>
    </location>
</feature>
<gene>
    <name evidence="24" type="ORF">AALO_G00173830</name>
</gene>
<dbReference type="SUPFAM" id="SSF51735">
    <property type="entry name" value="NAD(P)-binding Rossmann-fold domains"/>
    <property type="match status" value="1"/>
</dbReference>
<evidence type="ECO:0008006" key="26">
    <source>
        <dbReference type="Google" id="ProtNLM"/>
    </source>
</evidence>
<keyword evidence="5" id="KW-0813">Transport</keyword>
<evidence type="ECO:0000256" key="15">
    <source>
        <dbReference type="ARBA" id="ARBA00023008"/>
    </source>
</evidence>
<dbReference type="GO" id="GO:0015677">
    <property type="term" value="P:copper ion import"/>
    <property type="evidence" value="ECO:0007669"/>
    <property type="project" value="TreeGrafter"/>
</dbReference>
<comment type="caution">
    <text evidence="24">The sequence shown here is derived from an EMBL/GenBank/DDBJ whole genome shotgun (WGS) entry which is preliminary data.</text>
</comment>
<comment type="cofactor">
    <cofactor evidence="1">
        <name>heme b</name>
        <dbReference type="ChEBI" id="CHEBI:60344"/>
    </cofactor>
</comment>
<evidence type="ECO:0000256" key="4">
    <source>
        <dbReference type="ARBA" id="ARBA00007729"/>
    </source>
</evidence>
<keyword evidence="14" id="KW-0408">Iron</keyword>
<evidence type="ECO:0000256" key="10">
    <source>
        <dbReference type="ARBA" id="ARBA00022753"/>
    </source>
</evidence>
<feature type="transmembrane region" description="Helical" evidence="21">
    <location>
        <begin position="280"/>
        <end position="298"/>
    </location>
</feature>
<dbReference type="PANTHER" id="PTHR14239">
    <property type="entry name" value="DUDULIN-RELATED"/>
    <property type="match status" value="1"/>
</dbReference>
<evidence type="ECO:0000256" key="16">
    <source>
        <dbReference type="ARBA" id="ARBA00023065"/>
    </source>
</evidence>
<feature type="transmembrane region" description="Helical" evidence="21">
    <location>
        <begin position="374"/>
        <end position="391"/>
    </location>
</feature>
<keyword evidence="9" id="KW-0479">Metal-binding</keyword>
<dbReference type="GO" id="GO:0010008">
    <property type="term" value="C:endosome membrane"/>
    <property type="evidence" value="ECO:0007669"/>
    <property type="project" value="UniProtKB-SubCell"/>
</dbReference>
<dbReference type="FunFam" id="3.40.50.720:FF:000051">
    <property type="entry name" value="STEAP2 metalloreductase"/>
    <property type="match status" value="1"/>
</dbReference>
<evidence type="ECO:0000259" key="22">
    <source>
        <dbReference type="Pfam" id="PF01794"/>
    </source>
</evidence>
<evidence type="ECO:0000256" key="7">
    <source>
        <dbReference type="ARBA" id="ARBA00022630"/>
    </source>
</evidence>
<comment type="subcellular location">
    <subcellularLocation>
        <location evidence="3">Endosome membrane</location>
        <topology evidence="3">Multi-pass membrane protein</topology>
    </subcellularLocation>
</comment>
<evidence type="ECO:0000256" key="19">
    <source>
        <dbReference type="ARBA" id="ARBA00049387"/>
    </source>
</evidence>
<evidence type="ECO:0000256" key="3">
    <source>
        <dbReference type="ARBA" id="ARBA00004337"/>
    </source>
</evidence>
<protein>
    <recommendedName>
        <fullName evidence="26">Metalloreductase STEAP4</fullName>
    </recommendedName>
</protein>
<sequence length="462" mass="51307">MAGERKQGTVGIFGTGDFGRSLGLRLLQAGYEVVFGSRDPKNSALVPKGSKVMTHTGAAQMAQVIFIAVQRDHYDFLTSLTPALEGKVLVDISNNLKRGQFPQSNAEYLSSLVPGASVVKGFNTVSAWALQSGALDASRQVLVCGDDPKAKQAVVDIAHSLGLSAQDRGSLGAAGELEDIPLQLFSNWRLPLWVATGLTAFVLLYLLVHDVTYSYVEKGQDNFYRIMISLPNKAFPIVALIMLALCYLPSILAAILQLHNGTKYKRFPDWLGRWMLCRKQLGLVALALASLHVLFTFVKPIRYYFLHRKDTGVIEQIKENITEPFDNTEAWRSDAYKSLGVLGFAMFLLLGITSLPSVSNALNWREFHFIQSKLGQLTLVLCTAHTLLYGWDKFLQPDRYHWYTPPAYMLSLVLPCAVLVLKFIFLTPCIGLRVARIRRGRERPGKSRSEHATVPMDKATSL</sequence>
<accession>A0AAV6GBK7</accession>
<evidence type="ECO:0000256" key="11">
    <source>
        <dbReference type="ARBA" id="ARBA00022827"/>
    </source>
</evidence>
<evidence type="ECO:0000256" key="17">
    <source>
        <dbReference type="ARBA" id="ARBA00023136"/>
    </source>
</evidence>
<dbReference type="GO" id="GO:0008823">
    <property type="term" value="F:cupric reductase (NADH) activity"/>
    <property type="evidence" value="ECO:0007669"/>
    <property type="project" value="TreeGrafter"/>
</dbReference>
<keyword evidence="17 21" id="KW-0472">Membrane</keyword>
<dbReference type="Pfam" id="PF03807">
    <property type="entry name" value="F420_oxidored"/>
    <property type="match status" value="1"/>
</dbReference>
<evidence type="ECO:0000256" key="9">
    <source>
        <dbReference type="ARBA" id="ARBA00022723"/>
    </source>
</evidence>
<comment type="catalytic activity">
    <reaction evidence="18">
        <text>2 Cu(+) + NADP(+) + H(+) = 2 Cu(2+) + NADPH</text>
        <dbReference type="Rhea" id="RHEA:71771"/>
        <dbReference type="ChEBI" id="CHEBI:15378"/>
        <dbReference type="ChEBI" id="CHEBI:29036"/>
        <dbReference type="ChEBI" id="CHEBI:49552"/>
        <dbReference type="ChEBI" id="CHEBI:57783"/>
        <dbReference type="ChEBI" id="CHEBI:58349"/>
    </reaction>
    <physiologicalReaction direction="right-to-left" evidence="18">
        <dbReference type="Rhea" id="RHEA:71773"/>
    </physiologicalReaction>
</comment>
<evidence type="ECO:0000256" key="2">
    <source>
        <dbReference type="ARBA" id="ARBA00001974"/>
    </source>
</evidence>
<comment type="similarity">
    <text evidence="4">Belongs to the STEAP family.</text>
</comment>
<keyword evidence="15" id="KW-0186">Copper</keyword>
<dbReference type="GO" id="GO:0046872">
    <property type="term" value="F:metal ion binding"/>
    <property type="evidence" value="ECO:0007669"/>
    <property type="project" value="UniProtKB-KW"/>
</dbReference>
<evidence type="ECO:0000256" key="20">
    <source>
        <dbReference type="SAM" id="MobiDB-lite"/>
    </source>
</evidence>
<feature type="domain" description="Pyrroline-5-carboxylate reductase catalytic N-terminal" evidence="23">
    <location>
        <begin position="9"/>
        <end position="95"/>
    </location>
</feature>
<dbReference type="InterPro" id="IPR028939">
    <property type="entry name" value="P5C_Rdtase_cat_N"/>
</dbReference>
<evidence type="ECO:0000259" key="23">
    <source>
        <dbReference type="Pfam" id="PF03807"/>
    </source>
</evidence>
<dbReference type="InterPro" id="IPR036291">
    <property type="entry name" value="NAD(P)-bd_dom_sf"/>
</dbReference>
<evidence type="ECO:0000313" key="25">
    <source>
        <dbReference type="Proteomes" id="UP000823561"/>
    </source>
</evidence>
<feature type="transmembrane region" description="Helical" evidence="21">
    <location>
        <begin position="234"/>
        <end position="259"/>
    </location>
</feature>
<dbReference type="Gene3D" id="3.40.50.720">
    <property type="entry name" value="NAD(P)-binding Rossmann-like Domain"/>
    <property type="match status" value="1"/>
</dbReference>
<keyword evidence="12 21" id="KW-1133">Transmembrane helix</keyword>
<evidence type="ECO:0000256" key="21">
    <source>
        <dbReference type="SAM" id="Phobius"/>
    </source>
</evidence>
<dbReference type="Pfam" id="PF01794">
    <property type="entry name" value="Ferric_reduct"/>
    <property type="match status" value="1"/>
</dbReference>
<keyword evidence="16" id="KW-0406">Ion transport</keyword>
<evidence type="ECO:0000256" key="12">
    <source>
        <dbReference type="ARBA" id="ARBA00022989"/>
    </source>
</evidence>
<evidence type="ECO:0000256" key="8">
    <source>
        <dbReference type="ARBA" id="ARBA00022692"/>
    </source>
</evidence>
<evidence type="ECO:0000256" key="1">
    <source>
        <dbReference type="ARBA" id="ARBA00001970"/>
    </source>
</evidence>
<keyword evidence="11" id="KW-0274">FAD</keyword>
<feature type="transmembrane region" description="Helical" evidence="21">
    <location>
        <begin position="341"/>
        <end position="362"/>
    </location>
</feature>
<evidence type="ECO:0000313" key="24">
    <source>
        <dbReference type="EMBL" id="KAG5270921.1"/>
    </source>
</evidence>
<dbReference type="Proteomes" id="UP000823561">
    <property type="component" value="Chromosome 13"/>
</dbReference>
<name>A0AAV6GBK7_9TELE</name>
<keyword evidence="10" id="KW-0967">Endosome</keyword>
<dbReference type="GO" id="GO:0006826">
    <property type="term" value="P:iron ion transport"/>
    <property type="evidence" value="ECO:0007669"/>
    <property type="project" value="UniProtKB-KW"/>
</dbReference>
<evidence type="ECO:0000256" key="5">
    <source>
        <dbReference type="ARBA" id="ARBA00022448"/>
    </source>
</evidence>
<evidence type="ECO:0000256" key="14">
    <source>
        <dbReference type="ARBA" id="ARBA00023004"/>
    </source>
</evidence>
<proteinExistence type="inferred from homology"/>
<dbReference type="AlphaFoldDB" id="A0AAV6GBK7"/>
<comment type="catalytic activity">
    <reaction evidence="19">
        <text>2 Fe(2+) + NADP(+) + H(+) = 2 Fe(3+) + NADPH</text>
        <dbReference type="Rhea" id="RHEA:71767"/>
        <dbReference type="ChEBI" id="CHEBI:15378"/>
        <dbReference type="ChEBI" id="CHEBI:29033"/>
        <dbReference type="ChEBI" id="CHEBI:29034"/>
        <dbReference type="ChEBI" id="CHEBI:57783"/>
        <dbReference type="ChEBI" id="CHEBI:58349"/>
    </reaction>
    <physiologicalReaction direction="right-to-left" evidence="19">
        <dbReference type="Rhea" id="RHEA:71769"/>
    </physiologicalReaction>
</comment>
<feature type="region of interest" description="Disordered" evidence="20">
    <location>
        <begin position="443"/>
        <end position="462"/>
    </location>
</feature>
<keyword evidence="7" id="KW-0285">Flavoprotein</keyword>
<evidence type="ECO:0000256" key="13">
    <source>
        <dbReference type="ARBA" id="ARBA00023002"/>
    </source>
</evidence>
<keyword evidence="8 21" id="KW-0812">Transmembrane</keyword>
<evidence type="ECO:0000256" key="6">
    <source>
        <dbReference type="ARBA" id="ARBA00022496"/>
    </source>
</evidence>
<keyword evidence="25" id="KW-1185">Reference proteome</keyword>
<keyword evidence="6" id="KW-0410">Iron transport</keyword>
<dbReference type="EMBL" id="JADWDJ010000013">
    <property type="protein sequence ID" value="KAG5270921.1"/>
    <property type="molecule type" value="Genomic_DNA"/>
</dbReference>
<dbReference type="InterPro" id="IPR013130">
    <property type="entry name" value="Fe3_Rdtase_TM_dom"/>
</dbReference>